<evidence type="ECO:0000313" key="2">
    <source>
        <dbReference type="EMBL" id="DAD45770.1"/>
    </source>
</evidence>
<protein>
    <submittedName>
        <fullName evidence="2">Uncharacterized protein</fullName>
    </submittedName>
</protein>
<feature type="compositionally biased region" description="Polar residues" evidence="1">
    <location>
        <begin position="66"/>
        <end position="87"/>
    </location>
</feature>
<dbReference type="EMBL" id="DUZY01000007">
    <property type="protein sequence ID" value="DAD45770.1"/>
    <property type="molecule type" value="Genomic_DNA"/>
</dbReference>
<reference evidence="2 3" key="1">
    <citation type="journal article" date="2020" name="Mol. Biol. Evol.">
        <title>Distinct Expression and Methylation Patterns for Genes with Different Fates following a Single Whole-Genome Duplication in Flowering Plants.</title>
        <authorList>
            <person name="Shi T."/>
            <person name="Rahmani R.S."/>
            <person name="Gugger P.F."/>
            <person name="Wang M."/>
            <person name="Li H."/>
            <person name="Zhang Y."/>
            <person name="Li Z."/>
            <person name="Wang Q."/>
            <person name="Van de Peer Y."/>
            <person name="Marchal K."/>
            <person name="Chen J."/>
        </authorList>
    </citation>
    <scope>NUCLEOTIDE SEQUENCE [LARGE SCALE GENOMIC DNA]</scope>
    <source>
        <tissue evidence="2">Leaf</tissue>
    </source>
</reference>
<proteinExistence type="predicted"/>
<sequence length="87" mass="10010">MNSWHQLGHSIRSNRSQHWGIRRKPKTILFKELKLTSCKGVVHDDDLSLEKIVDGWEETSPDDRPCQNNADASPSGIWKSSRSRQLL</sequence>
<dbReference type="Proteomes" id="UP000607653">
    <property type="component" value="Unassembled WGS sequence"/>
</dbReference>
<organism evidence="2 3">
    <name type="scientific">Nelumbo nucifera</name>
    <name type="common">Sacred lotus</name>
    <dbReference type="NCBI Taxonomy" id="4432"/>
    <lineage>
        <taxon>Eukaryota</taxon>
        <taxon>Viridiplantae</taxon>
        <taxon>Streptophyta</taxon>
        <taxon>Embryophyta</taxon>
        <taxon>Tracheophyta</taxon>
        <taxon>Spermatophyta</taxon>
        <taxon>Magnoliopsida</taxon>
        <taxon>Proteales</taxon>
        <taxon>Nelumbonaceae</taxon>
        <taxon>Nelumbo</taxon>
    </lineage>
</organism>
<evidence type="ECO:0000313" key="3">
    <source>
        <dbReference type="Proteomes" id="UP000607653"/>
    </source>
</evidence>
<evidence type="ECO:0000256" key="1">
    <source>
        <dbReference type="SAM" id="MobiDB-lite"/>
    </source>
</evidence>
<comment type="caution">
    <text evidence="2">The sequence shown here is derived from an EMBL/GenBank/DDBJ whole genome shotgun (WGS) entry which is preliminary data.</text>
</comment>
<name>A0A822ZMS1_NELNU</name>
<accession>A0A822ZMS1</accession>
<dbReference type="AlphaFoldDB" id="A0A822ZMS1"/>
<gene>
    <name evidence="2" type="ORF">HUJ06_004000</name>
</gene>
<keyword evidence="3" id="KW-1185">Reference proteome</keyword>
<feature type="region of interest" description="Disordered" evidence="1">
    <location>
        <begin position="58"/>
        <end position="87"/>
    </location>
</feature>